<dbReference type="Proteomes" id="UP000474175">
    <property type="component" value="Unassembled WGS sequence"/>
</dbReference>
<dbReference type="RefSeq" id="WP_163949101.1">
    <property type="nucleotide sequence ID" value="NZ_JAAFZH010000005.1"/>
</dbReference>
<comment type="caution">
    <text evidence="1">The sequence shown here is derived from an EMBL/GenBank/DDBJ whole genome shotgun (WGS) entry which is preliminary data.</text>
</comment>
<dbReference type="AlphaFoldDB" id="A0A6L9L687"/>
<protein>
    <submittedName>
        <fullName evidence="1">Uncharacterized protein</fullName>
    </submittedName>
</protein>
<proteinExistence type="predicted"/>
<dbReference type="EMBL" id="JAAFZH010000005">
    <property type="protein sequence ID" value="NDU95974.1"/>
    <property type="molecule type" value="Genomic_DNA"/>
</dbReference>
<keyword evidence="2" id="KW-1185">Reference proteome</keyword>
<accession>A0A6L9L687</accession>
<organism evidence="1 2">
    <name type="scientific">Spirosoma terrae</name>
    <dbReference type="NCBI Taxonomy" id="1968276"/>
    <lineage>
        <taxon>Bacteria</taxon>
        <taxon>Pseudomonadati</taxon>
        <taxon>Bacteroidota</taxon>
        <taxon>Cytophagia</taxon>
        <taxon>Cytophagales</taxon>
        <taxon>Cytophagaceae</taxon>
        <taxon>Spirosoma</taxon>
    </lineage>
</organism>
<reference evidence="1 2" key="1">
    <citation type="submission" date="2020-02" db="EMBL/GenBank/DDBJ databases">
        <title>Draft genome sequence of two Spirosoma agri KCTC 52727 and Spirosoma terrae KCTC 52035.</title>
        <authorList>
            <person name="Rojas J."/>
            <person name="Ambika Manirajan B."/>
            <person name="Suarez C."/>
            <person name="Ratering S."/>
            <person name="Schnell S."/>
        </authorList>
    </citation>
    <scope>NUCLEOTIDE SEQUENCE [LARGE SCALE GENOMIC DNA]</scope>
    <source>
        <strain evidence="1 2">KCTC 52035</strain>
    </source>
</reference>
<sequence>MGKVIGVDLSIDKPQKVTIDTIPGSVELFLDRLRPENQRKYKLPSLLGMMLNTTLLSSAARRNETKQLLDLYFNPDVTQFGLLQWTSFEKVVLMGYEHAKHLLSQLDETFRA</sequence>
<gene>
    <name evidence="1" type="ORF">GK108_13915</name>
</gene>
<evidence type="ECO:0000313" key="2">
    <source>
        <dbReference type="Proteomes" id="UP000474175"/>
    </source>
</evidence>
<evidence type="ECO:0000313" key="1">
    <source>
        <dbReference type="EMBL" id="NDU95974.1"/>
    </source>
</evidence>
<name>A0A6L9L687_9BACT</name>